<name>A0ABS9T211_9ACTN</name>
<dbReference type="Gene3D" id="2.60.40.1180">
    <property type="entry name" value="Golgi alpha-mannosidase II"/>
    <property type="match status" value="1"/>
</dbReference>
<evidence type="ECO:0000256" key="1">
    <source>
        <dbReference type="ARBA" id="ARBA00008061"/>
    </source>
</evidence>
<dbReference type="Pfam" id="PF02922">
    <property type="entry name" value="CBM_48"/>
    <property type="match status" value="1"/>
</dbReference>
<gene>
    <name evidence="4" type="ORF">MMA15_19785</name>
</gene>
<dbReference type="EMBL" id="JAKWJU010000002">
    <property type="protein sequence ID" value="MCH6162547.1"/>
    <property type="molecule type" value="Genomic_DNA"/>
</dbReference>
<dbReference type="Gene3D" id="3.20.20.80">
    <property type="entry name" value="Glycosidases"/>
    <property type="match status" value="1"/>
</dbReference>
<dbReference type="PANTHER" id="PTHR43002">
    <property type="entry name" value="GLYCOGEN DEBRANCHING ENZYME"/>
    <property type="match status" value="1"/>
</dbReference>
<dbReference type="SUPFAM" id="SSF81296">
    <property type="entry name" value="E set domains"/>
    <property type="match status" value="1"/>
</dbReference>
<dbReference type="InterPro" id="IPR013783">
    <property type="entry name" value="Ig-like_fold"/>
</dbReference>
<comment type="caution">
    <text evidence="4">The sequence shown here is derived from an EMBL/GenBank/DDBJ whole genome shotgun (WGS) entry which is preliminary data.</text>
</comment>
<feature type="region of interest" description="Disordered" evidence="2">
    <location>
        <begin position="183"/>
        <end position="252"/>
    </location>
</feature>
<dbReference type="Pfam" id="PF21331">
    <property type="entry name" value="Isoamylase_C"/>
    <property type="match status" value="1"/>
</dbReference>
<reference evidence="4" key="2">
    <citation type="journal article" date="2023" name="Int. J. Syst. Evol. Microbiol.">
        <title>Streptomyces marispadix sp. nov., isolated from marine beach sediment of the Northern Coast of Portugal.</title>
        <authorList>
            <person name="dos Santos J.D.N."/>
            <person name="Vitorino I.R."/>
            <person name="Kallscheuer N."/>
            <person name="Srivastava A."/>
            <person name="Krautwurst S."/>
            <person name="Marz M."/>
            <person name="Jogler C."/>
            <person name="Lobo Da Cunha A."/>
            <person name="Catita J."/>
            <person name="Goncalves H."/>
            <person name="Gonzalez I."/>
            <person name="Reyes F."/>
            <person name="Lage O.M."/>
        </authorList>
    </citation>
    <scope>NUCLEOTIDE SEQUENCE</scope>
    <source>
        <strain evidence="4">M600PL45_2</strain>
    </source>
</reference>
<dbReference type="Gene3D" id="2.60.40.10">
    <property type="entry name" value="Immunoglobulins"/>
    <property type="match status" value="1"/>
</dbReference>
<dbReference type="InterPro" id="IPR004193">
    <property type="entry name" value="Glyco_hydro_13_N"/>
</dbReference>
<dbReference type="Pfam" id="PF00128">
    <property type="entry name" value="Alpha-amylase"/>
    <property type="match status" value="1"/>
</dbReference>
<comment type="similarity">
    <text evidence="1">Belongs to the glycosyl hydrolase 13 family.</text>
</comment>
<dbReference type="InterPro" id="IPR048644">
    <property type="entry name" value="Isoamylase_C"/>
</dbReference>
<keyword evidence="5" id="KW-1185">Reference proteome</keyword>
<dbReference type="InterPro" id="IPR013780">
    <property type="entry name" value="Glyco_hydro_b"/>
</dbReference>
<evidence type="ECO:0000259" key="3">
    <source>
        <dbReference type="SMART" id="SM00642"/>
    </source>
</evidence>
<dbReference type="SUPFAM" id="SSF51445">
    <property type="entry name" value="(Trans)glycosidases"/>
    <property type="match status" value="1"/>
</dbReference>
<protein>
    <submittedName>
        <fullName evidence="4">Isoamylase</fullName>
    </submittedName>
</protein>
<dbReference type="CDD" id="cd02856">
    <property type="entry name" value="E_set_GDE_Isoamylase_N"/>
    <property type="match status" value="1"/>
</dbReference>
<dbReference type="RefSeq" id="WP_241061477.1">
    <property type="nucleotide sequence ID" value="NZ_JAKWJU010000002.1"/>
</dbReference>
<dbReference type="CDD" id="cd11326">
    <property type="entry name" value="AmyAc_Glg_debranch"/>
    <property type="match status" value="1"/>
</dbReference>
<dbReference type="InterPro" id="IPR017853">
    <property type="entry name" value="GH"/>
</dbReference>
<dbReference type="InterPro" id="IPR044505">
    <property type="entry name" value="GlgX_Isoamylase_N_E_set"/>
</dbReference>
<reference evidence="4" key="1">
    <citation type="submission" date="2022-03" db="EMBL/GenBank/DDBJ databases">
        <authorList>
            <person name="Santos J.D.N."/>
            <person name="Kallscheuer N."/>
            <person name="Jogler C."/>
            <person name="Lage O.M."/>
        </authorList>
    </citation>
    <scope>NUCLEOTIDE SEQUENCE</scope>
    <source>
        <strain evidence="4">M600PL45_2</strain>
    </source>
</reference>
<feature type="region of interest" description="Disordered" evidence="2">
    <location>
        <begin position="785"/>
        <end position="806"/>
    </location>
</feature>
<feature type="compositionally biased region" description="Polar residues" evidence="2">
    <location>
        <begin position="605"/>
        <end position="614"/>
    </location>
</feature>
<dbReference type="InterPro" id="IPR014756">
    <property type="entry name" value="Ig_E-set"/>
</dbReference>
<evidence type="ECO:0000313" key="4">
    <source>
        <dbReference type="EMBL" id="MCH6162547.1"/>
    </source>
</evidence>
<feature type="region of interest" description="Disordered" evidence="2">
    <location>
        <begin position="589"/>
        <end position="620"/>
    </location>
</feature>
<sequence>MRTRITLHRPGAARPSRTGALTGAALAGVLALVLALLASVSGLLPPAQSAHGAQRAEAALGAHYDDSGENITFRVRSSAATRMAVALYDKPAGADDRGTLPLAEEPDSGGTWAVKVSTAELREKYGIEGTVYYGYRAWGPNWPYDEDWTEGSEAGFVSDVDAEGNRFNPNKLLLDPYAREVSHDPLREGMTDKGVYGSGPKHRSEDSGPQAPKGIVLPAATGSGGTPPRSAGGTPTQAEGSGGGTGEKPRRALKDDIVYEVHLRGLTKNDPDVPADKRGTYAGAAAKAEELAELGVTAVEFLPMQESQNDANDADPDTSADDNYWGYVTDNFFAPDRRYAADDSPGGPTREFRAMVKAYHDAGIKVIADVVYNHTGEGGPWNEGDKDTYGIHSFRGLDNPSYYSLTDDRQKPMDNTGVGGNFNTRNPIAQNLIVDSLSYWKDVLGVDGFRHDLAPVLGNTCEHGCFEYSDTDPKTALHRITEEMPPRGPEGGEGTDWIAEPWALGDGTYQIGNFPKGWSEWNGKYRDTLRTDQNKLGVDEVTPKQLATRFAGSSDLYGDDGRKPFNSVNFMVAHDGFTLGDLYACNDKDNDQPWPYGPSDGGSDDNISWDQGGTQQAQRQAARNGFAFLMLSAGTPMMTGGDEALRGTRCNNNPYNLDNEANWLDHEPGADQRTFRTYAHRLLEFRKAHPALRPAEFGTGGDGDGDGMGGLDWFTPAGKAPDEAYWNGASNHALAWRLDGTESDDPADGLYIAYNGSADAVDFTLPSPGEGRKWHRVTDTGAGFEGADQVAEPGSEPEAGGEGAEYKLDGRSLAVMIAK</sequence>
<accession>A0ABS9T211</accession>
<organism evidence="4 5">
    <name type="scientific">Streptomyces marispadix</name>
    <dbReference type="NCBI Taxonomy" id="2922868"/>
    <lineage>
        <taxon>Bacteria</taxon>
        <taxon>Bacillati</taxon>
        <taxon>Actinomycetota</taxon>
        <taxon>Actinomycetes</taxon>
        <taxon>Kitasatosporales</taxon>
        <taxon>Streptomycetaceae</taxon>
        <taxon>Streptomyces</taxon>
    </lineage>
</organism>
<evidence type="ECO:0000256" key="2">
    <source>
        <dbReference type="SAM" id="MobiDB-lite"/>
    </source>
</evidence>
<evidence type="ECO:0000313" key="5">
    <source>
        <dbReference type="Proteomes" id="UP001166784"/>
    </source>
</evidence>
<dbReference type="Proteomes" id="UP001166784">
    <property type="component" value="Unassembled WGS sequence"/>
</dbReference>
<dbReference type="SMART" id="SM00642">
    <property type="entry name" value="Aamy"/>
    <property type="match status" value="1"/>
</dbReference>
<dbReference type="SUPFAM" id="SSF51011">
    <property type="entry name" value="Glycosyl hydrolase domain"/>
    <property type="match status" value="1"/>
</dbReference>
<dbReference type="InterPro" id="IPR006047">
    <property type="entry name" value="GH13_cat_dom"/>
</dbReference>
<feature type="domain" description="Glycosyl hydrolase family 13 catalytic" evidence="3">
    <location>
        <begin position="260"/>
        <end position="686"/>
    </location>
</feature>
<proteinExistence type="inferred from homology"/>